<dbReference type="STRING" id="1817813.A2008_04890"/>
<dbReference type="CDD" id="cd05819">
    <property type="entry name" value="NHL"/>
    <property type="match status" value="1"/>
</dbReference>
<feature type="repeat" description="NHL" evidence="2">
    <location>
        <begin position="199"/>
        <end position="239"/>
    </location>
</feature>
<dbReference type="PANTHER" id="PTHR24104:SF25">
    <property type="entry name" value="PROTEIN LIN-41"/>
    <property type="match status" value="1"/>
</dbReference>
<name>A0A1F7WTN6_9BACT</name>
<feature type="repeat" description="NHL" evidence="2">
    <location>
        <begin position="349"/>
        <end position="392"/>
    </location>
</feature>
<evidence type="ECO:0008006" key="5">
    <source>
        <dbReference type="Google" id="ProtNLM"/>
    </source>
</evidence>
<dbReference type="GO" id="GO:0008270">
    <property type="term" value="F:zinc ion binding"/>
    <property type="evidence" value="ECO:0007669"/>
    <property type="project" value="UniProtKB-KW"/>
</dbReference>
<dbReference type="Proteomes" id="UP000178735">
    <property type="component" value="Unassembled WGS sequence"/>
</dbReference>
<evidence type="ECO:0000256" key="2">
    <source>
        <dbReference type="PROSITE-ProRule" id="PRU00504"/>
    </source>
</evidence>
<proteinExistence type="predicted"/>
<feature type="repeat" description="NHL" evidence="2">
    <location>
        <begin position="305"/>
        <end position="345"/>
    </location>
</feature>
<evidence type="ECO:0000256" key="1">
    <source>
        <dbReference type="ARBA" id="ARBA00022737"/>
    </source>
</evidence>
<gene>
    <name evidence="3" type="ORF">A2008_04890</name>
</gene>
<dbReference type="Gene3D" id="2.120.10.30">
    <property type="entry name" value="TolB, C-terminal domain"/>
    <property type="match status" value="3"/>
</dbReference>
<evidence type="ECO:0000313" key="3">
    <source>
        <dbReference type="EMBL" id="OGM06152.1"/>
    </source>
</evidence>
<accession>A0A1F7WTN6</accession>
<dbReference type="SUPFAM" id="SSF63825">
    <property type="entry name" value="YWTD domain"/>
    <property type="match status" value="1"/>
</dbReference>
<dbReference type="Pfam" id="PF17170">
    <property type="entry name" value="DUF5128"/>
    <property type="match status" value="1"/>
</dbReference>
<reference evidence="3 4" key="1">
    <citation type="journal article" date="2016" name="Nat. Commun.">
        <title>Thousands of microbial genomes shed light on interconnected biogeochemical processes in an aquifer system.</title>
        <authorList>
            <person name="Anantharaman K."/>
            <person name="Brown C.T."/>
            <person name="Hug L.A."/>
            <person name="Sharon I."/>
            <person name="Castelle C.J."/>
            <person name="Probst A.J."/>
            <person name="Thomas B.C."/>
            <person name="Singh A."/>
            <person name="Wilkins M.J."/>
            <person name="Karaoz U."/>
            <person name="Brodie E.L."/>
            <person name="Williams K.H."/>
            <person name="Hubbard S.S."/>
            <person name="Banfield J.F."/>
        </authorList>
    </citation>
    <scope>NUCLEOTIDE SEQUENCE [LARGE SCALE GENOMIC DNA]</scope>
</reference>
<dbReference type="PANTHER" id="PTHR24104">
    <property type="entry name" value="E3 UBIQUITIN-PROTEIN LIGASE NHLRC1-RELATED"/>
    <property type="match status" value="1"/>
</dbReference>
<feature type="repeat" description="NHL" evidence="2">
    <location>
        <begin position="269"/>
        <end position="298"/>
    </location>
</feature>
<sequence>MLNMRIIHKDRSDIKAAEFLHRLTAVSLAAVILLFASGAEAGGAGKYTPGNDSNRFAADDISGAEFEEITADDGDDTAETFTSADGTASEKNCAITRTERLKDDSFKIHFNLCGPVIMSAFISTAGSDHKVYELFATTLITEQDSGAVTVNLKDAFLRYGITSKDENGKPAAGYNADKALKYDLFFEFSPLEYSLNLEFGSPGRLSGLLSGPAGLAADADGNIFVCDCGNDRIQKFDPAGHFIYEFGSFAWDEKNTSPNNIGVSNAASFNEPVSVAVTPKNIFVSERGNNRIQKFDRDANFVLAFGGEGKTLGRLNAPLGIACDRSNYVWACDSKNDRVQKFDANGNYMLEIGGFGYGSGKFNEPVDIGIDSKSNIYVLDAGNRRITGFDEYGNILGEIPLKKIGGLKSAGAVAVLLDKIILAGVALEKESRLAAFDTAGTFYGYFGGTFSKITGIAVDAYANIYVSDGGANKIIKLSARRDKIPVQLNLKKIIENK</sequence>
<evidence type="ECO:0000313" key="4">
    <source>
        <dbReference type="Proteomes" id="UP000178735"/>
    </source>
</evidence>
<organism evidence="3 4">
    <name type="scientific">Candidatus Wallbacteria bacterium GWC2_49_35</name>
    <dbReference type="NCBI Taxonomy" id="1817813"/>
    <lineage>
        <taxon>Bacteria</taxon>
        <taxon>Candidatus Walliibacteriota</taxon>
    </lineage>
</organism>
<comment type="caution">
    <text evidence="3">The sequence shown here is derived from an EMBL/GenBank/DDBJ whole genome shotgun (WGS) entry which is preliminary data.</text>
</comment>
<dbReference type="InterPro" id="IPR011042">
    <property type="entry name" value="6-blade_b-propeller_TolB-like"/>
</dbReference>
<dbReference type="Pfam" id="PF01436">
    <property type="entry name" value="NHL"/>
    <property type="match status" value="1"/>
</dbReference>
<dbReference type="InterPro" id="IPR001258">
    <property type="entry name" value="NHL_repeat"/>
</dbReference>
<dbReference type="InterPro" id="IPR050952">
    <property type="entry name" value="TRIM-NHL_E3_ligases"/>
</dbReference>
<dbReference type="EMBL" id="MGFH01000078">
    <property type="protein sequence ID" value="OGM06152.1"/>
    <property type="molecule type" value="Genomic_DNA"/>
</dbReference>
<dbReference type="AlphaFoldDB" id="A0A1F7WTN6"/>
<dbReference type="PROSITE" id="PS51125">
    <property type="entry name" value="NHL"/>
    <property type="match status" value="4"/>
</dbReference>
<protein>
    <recommendedName>
        <fullName evidence="5">SMP-30/Gluconolactonase/LRE-like region domain-containing protein</fullName>
    </recommendedName>
</protein>
<keyword evidence="1" id="KW-0677">Repeat</keyword>